<feature type="binding site" evidence="5">
    <location>
        <position position="182"/>
    </location>
    <ligand>
        <name>Zn(2+)</name>
        <dbReference type="ChEBI" id="CHEBI:29105"/>
    </ligand>
</feature>
<dbReference type="Proteomes" id="UP000184462">
    <property type="component" value="Unassembled WGS sequence"/>
</dbReference>
<evidence type="ECO:0000259" key="7">
    <source>
        <dbReference type="Pfam" id="PF20511"/>
    </source>
</evidence>
<dbReference type="InterPro" id="IPR011051">
    <property type="entry name" value="RmlC_Cupin_sf"/>
</dbReference>
<evidence type="ECO:0000256" key="4">
    <source>
        <dbReference type="ARBA" id="ARBA00030762"/>
    </source>
</evidence>
<dbReference type="PANTHER" id="PTHR42742:SF3">
    <property type="entry name" value="FRUCTOKINASE"/>
    <property type="match status" value="1"/>
</dbReference>
<dbReference type="Pfam" id="PF20511">
    <property type="entry name" value="PMI_typeI_cat"/>
    <property type="match status" value="1"/>
</dbReference>
<dbReference type="STRING" id="1155689.SAMN05444278_1029"/>
<dbReference type="GO" id="GO:0005975">
    <property type="term" value="P:carbohydrate metabolic process"/>
    <property type="evidence" value="ECO:0007669"/>
    <property type="project" value="InterPro"/>
</dbReference>
<dbReference type="AlphaFoldDB" id="A0A1M4TTC8"/>
<dbReference type="RefSeq" id="WP_073191913.1">
    <property type="nucleotide sequence ID" value="NZ_FQTW01000002.1"/>
</dbReference>
<evidence type="ECO:0000256" key="5">
    <source>
        <dbReference type="PIRSR" id="PIRSR036894-1"/>
    </source>
</evidence>
<dbReference type="PANTHER" id="PTHR42742">
    <property type="entry name" value="TRANSCRIPTIONAL REPRESSOR MPRA"/>
    <property type="match status" value="1"/>
</dbReference>
<dbReference type="Gene3D" id="2.60.120.10">
    <property type="entry name" value="Jelly Rolls"/>
    <property type="match status" value="2"/>
</dbReference>
<gene>
    <name evidence="9" type="ORF">SAMN05444278_1029</name>
</gene>
<keyword evidence="9" id="KW-0413">Isomerase</keyword>
<feature type="binding site" evidence="5">
    <location>
        <position position="107"/>
    </location>
    <ligand>
        <name>Zn(2+)</name>
        <dbReference type="ChEBI" id="CHEBI:29105"/>
    </ligand>
</feature>
<dbReference type="PIRSF" id="PIRSF036894">
    <property type="entry name" value="PMI_Firm_short"/>
    <property type="match status" value="1"/>
</dbReference>
<accession>A0A1M4TTC8</accession>
<dbReference type="GO" id="GO:0004476">
    <property type="term" value="F:mannose-6-phosphate isomerase activity"/>
    <property type="evidence" value="ECO:0007669"/>
    <property type="project" value="InterPro"/>
</dbReference>
<evidence type="ECO:0000259" key="8">
    <source>
        <dbReference type="Pfam" id="PF21621"/>
    </source>
</evidence>
<dbReference type="GO" id="GO:0008270">
    <property type="term" value="F:zinc ion binding"/>
    <property type="evidence" value="ECO:0007669"/>
    <property type="project" value="InterPro"/>
</dbReference>
<keyword evidence="1 5" id="KW-0479">Metal-binding</keyword>
<dbReference type="Pfam" id="PF21621">
    <property type="entry name" value="MPI_cupin_dom"/>
    <property type="match status" value="1"/>
</dbReference>
<dbReference type="InterPro" id="IPR014628">
    <property type="entry name" value="Man6P_isomerase_Firm_short"/>
</dbReference>
<dbReference type="InterPro" id="IPR051804">
    <property type="entry name" value="Carb_Metab_Reg_Kinase/Isom"/>
</dbReference>
<feature type="domain" description="Mannose-6-phosphate isomerase cupin" evidence="8">
    <location>
        <begin position="248"/>
        <end position="323"/>
    </location>
</feature>
<proteinExistence type="predicted"/>
<evidence type="ECO:0000256" key="6">
    <source>
        <dbReference type="PIRSR" id="PIRSR036894-2"/>
    </source>
</evidence>
<keyword evidence="10" id="KW-1185">Reference proteome</keyword>
<dbReference type="InterPro" id="IPR049071">
    <property type="entry name" value="MPI_cupin_dom"/>
</dbReference>
<dbReference type="EMBL" id="FQTW01000002">
    <property type="protein sequence ID" value="SHE47693.1"/>
    <property type="molecule type" value="Genomic_DNA"/>
</dbReference>
<organism evidence="9 10">
    <name type="scientific">Psychroflexus salarius</name>
    <dbReference type="NCBI Taxonomy" id="1155689"/>
    <lineage>
        <taxon>Bacteria</taxon>
        <taxon>Pseudomonadati</taxon>
        <taxon>Bacteroidota</taxon>
        <taxon>Flavobacteriia</taxon>
        <taxon>Flavobacteriales</taxon>
        <taxon>Flavobacteriaceae</taxon>
        <taxon>Psychroflexus</taxon>
    </lineage>
</organism>
<dbReference type="InterPro" id="IPR014710">
    <property type="entry name" value="RmlC-like_jellyroll"/>
</dbReference>
<evidence type="ECO:0000313" key="9">
    <source>
        <dbReference type="EMBL" id="SHE47693.1"/>
    </source>
</evidence>
<feature type="domain" description="Phosphomannose isomerase type I catalytic" evidence="7">
    <location>
        <begin position="10"/>
        <end position="119"/>
    </location>
</feature>
<feature type="active site" evidence="6">
    <location>
        <position position="202"/>
    </location>
</feature>
<protein>
    <recommendedName>
        <fullName evidence="3">Phosphohexomutase</fullName>
    </recommendedName>
    <alternativeName>
        <fullName evidence="4">Phosphomannose isomerase</fullName>
    </alternativeName>
</protein>
<sequence length="327" mass="37714">MKSSHLMPLKFRPILKEKIWGGQKLISQYNKQSQSTQLGESWELSQVEGHVSEVDFPQKFKGSSLNDFIETSAEEFLGADCVSRFGNKFPILFKFIDARQTLSVQLHPDDTIAKKKHNSFGKTEMWYIMATDKDAFIIVDFKKKLSRQDYIEALEKGTLVEHLQKIPVKPGDVFFIQPGLVHAIGEGVVLAEIQQTSDITYRIFDWNRVDDQGNSRDLHTFEALEAIKFQPDYKYKIDYNKNSTDPEKLVHCKYFKTNFLNLNEGLKLLDYSNHKNFVVLMCVEGEFNFTYNSVLYQVNSGETLFIPACIKQIELSSMKCKLLEVSM</sequence>
<dbReference type="CDD" id="cd07010">
    <property type="entry name" value="cupin_PMI_type_I_N_bac"/>
    <property type="match status" value="1"/>
</dbReference>
<evidence type="ECO:0000256" key="3">
    <source>
        <dbReference type="ARBA" id="ARBA00029741"/>
    </source>
</evidence>
<comment type="cofactor">
    <cofactor evidence="5">
        <name>Zn(2+)</name>
        <dbReference type="ChEBI" id="CHEBI:29105"/>
    </cofactor>
    <text evidence="5">Binds 1 zinc ion per subunit.</text>
</comment>
<dbReference type="SUPFAM" id="SSF51182">
    <property type="entry name" value="RmlC-like cupins"/>
    <property type="match status" value="1"/>
</dbReference>
<evidence type="ECO:0000256" key="1">
    <source>
        <dbReference type="ARBA" id="ARBA00022723"/>
    </source>
</evidence>
<feature type="binding site" evidence="5">
    <location>
        <position position="124"/>
    </location>
    <ligand>
        <name>Zn(2+)</name>
        <dbReference type="ChEBI" id="CHEBI:29105"/>
    </ligand>
</feature>
<dbReference type="OrthoDB" id="9808275at2"/>
<evidence type="ECO:0000256" key="2">
    <source>
        <dbReference type="ARBA" id="ARBA00022833"/>
    </source>
</evidence>
<name>A0A1M4TTC8_9FLAO</name>
<keyword evidence="2 5" id="KW-0862">Zinc</keyword>
<dbReference type="InterPro" id="IPR046457">
    <property type="entry name" value="PMI_typeI_cat"/>
</dbReference>
<evidence type="ECO:0000313" key="10">
    <source>
        <dbReference type="Proteomes" id="UP000184462"/>
    </source>
</evidence>
<reference evidence="9 10" key="1">
    <citation type="submission" date="2016-11" db="EMBL/GenBank/DDBJ databases">
        <authorList>
            <person name="Jaros S."/>
            <person name="Januszkiewicz K."/>
            <person name="Wedrychowicz H."/>
        </authorList>
    </citation>
    <scope>NUCLEOTIDE SEQUENCE [LARGE SCALE GENOMIC DNA]</scope>
    <source>
        <strain evidence="9 10">DSM 25661</strain>
    </source>
</reference>